<evidence type="ECO:0000313" key="1">
    <source>
        <dbReference type="EMBL" id="GAA0444117.1"/>
    </source>
</evidence>
<protein>
    <submittedName>
        <fullName evidence="1">Uncharacterized protein</fullName>
    </submittedName>
</protein>
<reference evidence="1 2" key="1">
    <citation type="journal article" date="2019" name="Int. J. Syst. Evol. Microbiol.">
        <title>The Global Catalogue of Microorganisms (GCM) 10K type strain sequencing project: providing services to taxonomists for standard genome sequencing and annotation.</title>
        <authorList>
            <consortium name="The Broad Institute Genomics Platform"/>
            <consortium name="The Broad Institute Genome Sequencing Center for Infectious Disease"/>
            <person name="Wu L."/>
            <person name="Ma J."/>
        </authorList>
    </citation>
    <scope>NUCLEOTIDE SEQUENCE [LARGE SCALE GENOMIC DNA]</scope>
    <source>
        <strain evidence="1 2">JCM 10649</strain>
    </source>
</reference>
<sequence>MQLHVLTLRHVGQMLDLAAHHLRVAVGAMQHGLVQDDMDLRGVLGDEELLPLKTYGHGPFDVDLACDAHAVPHHGAGICLCLQQVVHEIHLV</sequence>
<dbReference type="EMBL" id="BAAAHB010000001">
    <property type="protein sequence ID" value="GAA0444117.1"/>
    <property type="molecule type" value="Genomic_DNA"/>
</dbReference>
<keyword evidence="2" id="KW-1185">Reference proteome</keyword>
<organism evidence="1 2">
    <name type="scientific">Streptomyces stramineus</name>
    <dbReference type="NCBI Taxonomy" id="173861"/>
    <lineage>
        <taxon>Bacteria</taxon>
        <taxon>Bacillati</taxon>
        <taxon>Actinomycetota</taxon>
        <taxon>Actinomycetes</taxon>
        <taxon>Kitasatosporales</taxon>
        <taxon>Streptomycetaceae</taxon>
        <taxon>Streptomyces</taxon>
    </lineage>
</organism>
<gene>
    <name evidence="1" type="ORF">GCM10009544_03680</name>
</gene>
<comment type="caution">
    <text evidence="1">The sequence shown here is derived from an EMBL/GenBank/DDBJ whole genome shotgun (WGS) entry which is preliminary data.</text>
</comment>
<dbReference type="Proteomes" id="UP001499895">
    <property type="component" value="Unassembled WGS sequence"/>
</dbReference>
<name>A0ABN0ZDD3_9ACTN</name>
<evidence type="ECO:0000313" key="2">
    <source>
        <dbReference type="Proteomes" id="UP001499895"/>
    </source>
</evidence>
<accession>A0ABN0ZDD3</accession>
<proteinExistence type="predicted"/>